<feature type="compositionally biased region" description="Basic and acidic residues" evidence="2">
    <location>
        <begin position="422"/>
        <end position="434"/>
    </location>
</feature>
<evidence type="ECO:0000256" key="2">
    <source>
        <dbReference type="SAM" id="MobiDB-lite"/>
    </source>
</evidence>
<evidence type="ECO:0000259" key="3">
    <source>
        <dbReference type="PROSITE" id="PS50158"/>
    </source>
</evidence>
<gene>
    <name evidence="4" type="ORF">GOMPHAMPRED_005400</name>
</gene>
<feature type="compositionally biased region" description="Basic and acidic residues" evidence="2">
    <location>
        <begin position="476"/>
        <end position="486"/>
    </location>
</feature>
<proteinExistence type="predicted"/>
<feature type="region of interest" description="Disordered" evidence="2">
    <location>
        <begin position="412"/>
        <end position="544"/>
    </location>
</feature>
<evidence type="ECO:0000313" key="4">
    <source>
        <dbReference type="EMBL" id="CAF9929434.1"/>
    </source>
</evidence>
<dbReference type="OrthoDB" id="5431222at2759"/>
<dbReference type="PROSITE" id="PS50158">
    <property type="entry name" value="ZF_CCHC"/>
    <property type="match status" value="1"/>
</dbReference>
<dbReference type="SMART" id="SM00343">
    <property type="entry name" value="ZnF_C2HC"/>
    <property type="match status" value="1"/>
</dbReference>
<dbReference type="GO" id="GO:0008270">
    <property type="term" value="F:zinc ion binding"/>
    <property type="evidence" value="ECO:0007669"/>
    <property type="project" value="UniProtKB-KW"/>
</dbReference>
<keyword evidence="1" id="KW-0479">Metal-binding</keyword>
<dbReference type="GO" id="GO:0003676">
    <property type="term" value="F:nucleic acid binding"/>
    <property type="evidence" value="ECO:0007669"/>
    <property type="project" value="InterPro"/>
</dbReference>
<keyword evidence="1" id="KW-0862">Zinc</keyword>
<feature type="compositionally biased region" description="Low complexity" evidence="2">
    <location>
        <begin position="284"/>
        <end position="297"/>
    </location>
</feature>
<sequence>MAAKWPGHDEQTQYPYQQATAYQQPAANFSQQMVHQQNIGYNAAAYQQYYAQQYGAAQGYQQQAWSYGQYPQQYPQQAGWPQVHPSQQYPATYQQHQQSQYPPQSVAQSVPTSWSGNVKGVSCYNCGAKDHWAASCPKPPRSSYGYATPTAVAVPLDAAAPTTSKTTTQPYAAQVPGAHKGPVVTKYAIPSHVAAQMKARGVHGTSTIAPTMPRSVYGSQYSGWQQWQGQTAQAPAQTMHQPQLGMQGSGSYVHPTPEHTPAQLLPSTTLVQAGLPASSLVEATSSQSSTVATTSHSPKGTDPPTITNEHLVTDQGKENDQGEDVVDDLTSLDIPDMPKSYGTPAYAPPKLVSKPVYAVAPEWTQSGYGEITICFDPNGRTESDYIKHGDTESVLNSVRTSAHDEDPIFATIDLDAPPVMDTRSESRDSGRSEFETPLTYDSGETRPTSIDEVDEDCVLDHRRKPGTPIYYKHKKHDETSPRGNSHDHHHRRYRKERRGSSNFHDKKRKHEREENRSSLPMEIEPQTKKSRTGADPVDDHAQDS</sequence>
<reference evidence="4" key="1">
    <citation type="submission" date="2021-03" db="EMBL/GenBank/DDBJ databases">
        <authorList>
            <person name="Tagirdzhanova G."/>
        </authorList>
    </citation>
    <scope>NUCLEOTIDE SEQUENCE</scope>
</reference>
<dbReference type="Pfam" id="PF00098">
    <property type="entry name" value="zf-CCHC"/>
    <property type="match status" value="1"/>
</dbReference>
<dbReference type="AlphaFoldDB" id="A0A8H3FRS0"/>
<evidence type="ECO:0000313" key="5">
    <source>
        <dbReference type="Proteomes" id="UP000664169"/>
    </source>
</evidence>
<feature type="domain" description="CCHC-type" evidence="3">
    <location>
        <begin position="123"/>
        <end position="138"/>
    </location>
</feature>
<dbReference type="EMBL" id="CAJPDQ010000032">
    <property type="protein sequence ID" value="CAF9929434.1"/>
    <property type="molecule type" value="Genomic_DNA"/>
</dbReference>
<feature type="compositionally biased region" description="Basic residues" evidence="2">
    <location>
        <begin position="487"/>
        <end position="497"/>
    </location>
</feature>
<dbReference type="InterPro" id="IPR036875">
    <property type="entry name" value="Znf_CCHC_sf"/>
</dbReference>
<comment type="caution">
    <text evidence="4">The sequence shown here is derived from an EMBL/GenBank/DDBJ whole genome shotgun (WGS) entry which is preliminary data.</text>
</comment>
<dbReference type="Gene3D" id="4.10.60.10">
    <property type="entry name" value="Zinc finger, CCHC-type"/>
    <property type="match status" value="1"/>
</dbReference>
<accession>A0A8H3FRS0</accession>
<feature type="region of interest" description="Disordered" evidence="2">
    <location>
        <begin position="280"/>
        <end position="323"/>
    </location>
</feature>
<dbReference type="SUPFAM" id="SSF57756">
    <property type="entry name" value="Retrovirus zinc finger-like domains"/>
    <property type="match status" value="1"/>
</dbReference>
<keyword evidence="1" id="KW-0863">Zinc-finger</keyword>
<protein>
    <recommendedName>
        <fullName evidence="3">CCHC-type domain-containing protein</fullName>
    </recommendedName>
</protein>
<organism evidence="4 5">
    <name type="scientific">Gomphillus americanus</name>
    <dbReference type="NCBI Taxonomy" id="1940652"/>
    <lineage>
        <taxon>Eukaryota</taxon>
        <taxon>Fungi</taxon>
        <taxon>Dikarya</taxon>
        <taxon>Ascomycota</taxon>
        <taxon>Pezizomycotina</taxon>
        <taxon>Lecanoromycetes</taxon>
        <taxon>OSLEUM clade</taxon>
        <taxon>Ostropomycetidae</taxon>
        <taxon>Ostropales</taxon>
        <taxon>Graphidaceae</taxon>
        <taxon>Gomphilloideae</taxon>
        <taxon>Gomphillus</taxon>
    </lineage>
</organism>
<dbReference type="Proteomes" id="UP000664169">
    <property type="component" value="Unassembled WGS sequence"/>
</dbReference>
<dbReference type="InterPro" id="IPR001878">
    <property type="entry name" value="Znf_CCHC"/>
</dbReference>
<evidence type="ECO:0000256" key="1">
    <source>
        <dbReference type="PROSITE-ProRule" id="PRU00047"/>
    </source>
</evidence>
<name>A0A8H3FRS0_9LECA</name>
<feature type="compositionally biased region" description="Basic residues" evidence="2">
    <location>
        <begin position="461"/>
        <end position="475"/>
    </location>
</feature>
<keyword evidence="5" id="KW-1185">Reference proteome</keyword>
<feature type="compositionally biased region" description="Basic and acidic residues" evidence="2">
    <location>
        <begin position="311"/>
        <end position="320"/>
    </location>
</feature>